<sequence>MPSLQPVSHAYRLNDDSSKQHNACRSGQDACKLRQILREINNVTPPSLAAISPSPSSSGRIESPNPGRAILVSVGLVAGFTTLIIIFVIWACFHYGRRRSAAQREHMHYVMNKYLPKLGASWSSQDIESSRPTSSRKHHTHSLPRYAPTSSRGRTVVEPANPLKELIEREKEKEMKIQEWAQSAGVPQSEAASSTVAPPKRMLAVTGIRSEASGDADQSDFEETDARLGPRSLRALAIQTSSSNFEDARLGAKSLRALAMQTQTAETGDTTTTGSSELTFMRPSTFRSSRKQLPSIPEPDDEDAPLSSDHLSRIPIRSNGSSPTRKKPQSKKSLRKKKSRSPDLVLTSRWSSSGYSSPKSSRRAGGSPGPSGHYGVFLYSSARSVSEVSLSAASEARSNASSNARMADLRAAQERWGVRM</sequence>
<reference evidence="4" key="1">
    <citation type="submission" date="2024-06" db="EMBL/GenBank/DDBJ databases">
        <title>Multi-omics analyses provide insights into the biosynthesis of the anticancer antibiotic pleurotin in Hohenbuehelia grisea.</title>
        <authorList>
            <person name="Weaver J.A."/>
            <person name="Alberti F."/>
        </authorList>
    </citation>
    <scope>NUCLEOTIDE SEQUENCE [LARGE SCALE GENOMIC DNA]</scope>
    <source>
        <strain evidence="4">T-177</strain>
    </source>
</reference>
<organism evidence="3 4">
    <name type="scientific">Hohenbuehelia grisea</name>
    <dbReference type="NCBI Taxonomy" id="104357"/>
    <lineage>
        <taxon>Eukaryota</taxon>
        <taxon>Fungi</taxon>
        <taxon>Dikarya</taxon>
        <taxon>Basidiomycota</taxon>
        <taxon>Agaricomycotina</taxon>
        <taxon>Agaricomycetes</taxon>
        <taxon>Agaricomycetidae</taxon>
        <taxon>Agaricales</taxon>
        <taxon>Pleurotineae</taxon>
        <taxon>Pleurotaceae</taxon>
        <taxon>Hohenbuehelia</taxon>
    </lineage>
</organism>
<proteinExistence type="predicted"/>
<dbReference type="Proteomes" id="UP001556367">
    <property type="component" value="Unassembled WGS sequence"/>
</dbReference>
<keyword evidence="4" id="KW-1185">Reference proteome</keyword>
<feature type="region of interest" description="Disordered" evidence="1">
    <location>
        <begin position="125"/>
        <end position="155"/>
    </location>
</feature>
<evidence type="ECO:0000256" key="2">
    <source>
        <dbReference type="SAM" id="Phobius"/>
    </source>
</evidence>
<feature type="compositionally biased region" description="Low complexity" evidence="1">
    <location>
        <begin position="262"/>
        <end position="279"/>
    </location>
</feature>
<evidence type="ECO:0000313" key="3">
    <source>
        <dbReference type="EMBL" id="KAL0947148.1"/>
    </source>
</evidence>
<accession>A0ABR3IV55</accession>
<feature type="compositionally biased region" description="Basic residues" evidence="1">
    <location>
        <begin position="324"/>
        <end position="339"/>
    </location>
</feature>
<name>A0ABR3IV55_9AGAR</name>
<feature type="region of interest" description="Disordered" evidence="1">
    <location>
        <begin position="262"/>
        <end position="376"/>
    </location>
</feature>
<evidence type="ECO:0000313" key="4">
    <source>
        <dbReference type="Proteomes" id="UP001556367"/>
    </source>
</evidence>
<keyword evidence="2" id="KW-1133">Transmembrane helix</keyword>
<dbReference type="EMBL" id="JASNQZ010000015">
    <property type="protein sequence ID" value="KAL0947148.1"/>
    <property type="molecule type" value="Genomic_DNA"/>
</dbReference>
<feature type="region of interest" description="Disordered" evidence="1">
    <location>
        <begin position="1"/>
        <end position="22"/>
    </location>
</feature>
<evidence type="ECO:0000256" key="1">
    <source>
        <dbReference type="SAM" id="MobiDB-lite"/>
    </source>
</evidence>
<keyword evidence="2" id="KW-0472">Membrane</keyword>
<protein>
    <submittedName>
        <fullName evidence="3">Uncharacterized protein</fullName>
    </submittedName>
</protein>
<feature type="transmembrane region" description="Helical" evidence="2">
    <location>
        <begin position="69"/>
        <end position="93"/>
    </location>
</feature>
<comment type="caution">
    <text evidence="3">The sequence shown here is derived from an EMBL/GenBank/DDBJ whole genome shotgun (WGS) entry which is preliminary data.</text>
</comment>
<gene>
    <name evidence="3" type="ORF">HGRIS_013276</name>
</gene>
<keyword evidence="2" id="KW-0812">Transmembrane</keyword>
<feature type="compositionally biased region" description="Low complexity" evidence="1">
    <location>
        <begin position="348"/>
        <end position="365"/>
    </location>
</feature>